<dbReference type="FunFam" id="3.40.50.11990:FF:000002">
    <property type="entry name" value="protein CDC73 homolog"/>
    <property type="match status" value="1"/>
</dbReference>
<dbReference type="GO" id="GO:0000993">
    <property type="term" value="F:RNA polymerase II complex binding"/>
    <property type="evidence" value="ECO:0007669"/>
    <property type="project" value="TreeGrafter"/>
</dbReference>
<comment type="subcellular location">
    <subcellularLocation>
        <location evidence="1">Nucleus</location>
    </subcellularLocation>
</comment>
<evidence type="ECO:0000256" key="6">
    <source>
        <dbReference type="SAM" id="MobiDB-lite"/>
    </source>
</evidence>
<feature type="compositionally biased region" description="Basic and acidic residues" evidence="6">
    <location>
        <begin position="1"/>
        <end position="19"/>
    </location>
</feature>
<sequence>MSSEERQQQKGSGERSKEKRGSKRKILPPPHEREGEMDMLKTNIDFTFAWKLVEDQKKERRAKEQAAQEKARTESGAVKEEHKEFAKPKPIGPRRAKRPHPQYSRYAQEKYNDSDVGEFQIDQNLSFSDSGIGLGLLNASASIFGGSSSSSQSMSLETLSGDIPLPPNPPGDWSQETLLKDIPLPPKPPGDSSQETLPGDIPPPPKPPGDSSLVIPPPPPPPVVDATNDVKFGKPAGPNKPTEERKSRTPIIVVPASNSSLINVNNARQILQDMQFMTTDKCRQQKDFRREYDFYIKHKNKNNIPVPYRVVEDPLKLKADDWSRVVAVFVMGPNWQFKGWPNGHDLPKMLQTIAGFHVKYEEQQLNANVAKLNVQVMNFSRTKRHMDRVVINKFWEIVETHIRRTKPHLRI</sequence>
<evidence type="ECO:0000256" key="2">
    <source>
        <dbReference type="ARBA" id="ARBA00010427"/>
    </source>
</evidence>
<dbReference type="AlphaFoldDB" id="A0A4U8UNH0"/>
<proteinExistence type="inferred from homology"/>
<accession>A0A4U8UNH0</accession>
<dbReference type="GO" id="GO:0006368">
    <property type="term" value="P:transcription elongation by RNA polymerase II"/>
    <property type="evidence" value="ECO:0007669"/>
    <property type="project" value="InterPro"/>
</dbReference>
<dbReference type="PANTHER" id="PTHR12466:SF8">
    <property type="entry name" value="PARAFIBROMIN"/>
    <property type="match status" value="1"/>
</dbReference>
<evidence type="ECO:0000313" key="8">
    <source>
        <dbReference type="EMBL" id="TMS33048.1"/>
    </source>
</evidence>
<dbReference type="Proteomes" id="UP000298663">
    <property type="component" value="Unassembled WGS sequence"/>
</dbReference>
<dbReference type="EMBL" id="AZBU02000001">
    <property type="protein sequence ID" value="TMS33048.1"/>
    <property type="molecule type" value="Genomic_DNA"/>
</dbReference>
<reference evidence="8 9" key="2">
    <citation type="journal article" date="2019" name="G3 (Bethesda)">
        <title>Hybrid Assembly of the Genome of the Entomopathogenic Nematode Steinernema carpocapsae Identifies the X-Chromosome.</title>
        <authorList>
            <person name="Serra L."/>
            <person name="Macchietto M."/>
            <person name="Macias-Munoz A."/>
            <person name="McGill C.J."/>
            <person name="Rodriguez I.M."/>
            <person name="Rodriguez B."/>
            <person name="Murad R."/>
            <person name="Mortazavi A."/>
        </authorList>
    </citation>
    <scope>NUCLEOTIDE SEQUENCE [LARGE SCALE GENOMIC DNA]</scope>
    <source>
        <strain evidence="8 9">ALL</strain>
    </source>
</reference>
<evidence type="ECO:0000256" key="1">
    <source>
        <dbReference type="ARBA" id="ARBA00004123"/>
    </source>
</evidence>
<dbReference type="InterPro" id="IPR031336">
    <property type="entry name" value="CDC73_C"/>
</dbReference>
<feature type="compositionally biased region" description="Low complexity" evidence="6">
    <location>
        <begin position="141"/>
        <end position="161"/>
    </location>
</feature>
<feature type="domain" description="Cell division control protein 73 C-terminal" evidence="7">
    <location>
        <begin position="247"/>
        <end position="400"/>
    </location>
</feature>
<gene>
    <name evidence="8" type="ORF">L596_000831</name>
</gene>
<dbReference type="Gene3D" id="3.40.50.11990">
    <property type="entry name" value="RNA polymerase II accessory factor, Cdc73 C-terminal domain"/>
    <property type="match status" value="1"/>
</dbReference>
<evidence type="ECO:0000313" key="9">
    <source>
        <dbReference type="Proteomes" id="UP000298663"/>
    </source>
</evidence>
<evidence type="ECO:0000256" key="4">
    <source>
        <dbReference type="ARBA" id="ARBA00023163"/>
    </source>
</evidence>
<feature type="region of interest" description="Disordered" evidence="6">
    <location>
        <begin position="141"/>
        <end position="247"/>
    </location>
</feature>
<dbReference type="GO" id="GO:0032968">
    <property type="term" value="P:positive regulation of transcription elongation by RNA polymerase II"/>
    <property type="evidence" value="ECO:0007669"/>
    <property type="project" value="TreeGrafter"/>
</dbReference>
<name>A0A4U8UNH0_STECR</name>
<dbReference type="InterPro" id="IPR038103">
    <property type="entry name" value="CDC73_C_sf"/>
</dbReference>
<reference evidence="8 9" key="1">
    <citation type="journal article" date="2015" name="Genome Biol.">
        <title>Comparative genomics of Steinernema reveals deeply conserved gene regulatory networks.</title>
        <authorList>
            <person name="Dillman A.R."/>
            <person name="Macchietto M."/>
            <person name="Porter C.F."/>
            <person name="Rogers A."/>
            <person name="Williams B."/>
            <person name="Antoshechkin I."/>
            <person name="Lee M.M."/>
            <person name="Goodwin Z."/>
            <person name="Lu X."/>
            <person name="Lewis E.E."/>
            <person name="Goodrich-Blair H."/>
            <person name="Stock S.P."/>
            <person name="Adams B.J."/>
            <person name="Sternberg P.W."/>
            <person name="Mortazavi A."/>
        </authorList>
    </citation>
    <scope>NUCLEOTIDE SEQUENCE [LARGE SCALE GENOMIC DNA]</scope>
    <source>
        <strain evidence="8 9">ALL</strain>
    </source>
</reference>
<feature type="compositionally biased region" description="Basic and acidic residues" evidence="6">
    <location>
        <begin position="57"/>
        <end position="87"/>
    </location>
</feature>
<dbReference type="STRING" id="34508.A0A4U8UNH0"/>
<dbReference type="PANTHER" id="PTHR12466">
    <property type="entry name" value="CDC73 DOMAIN PROTEIN"/>
    <property type="match status" value="1"/>
</dbReference>
<protein>
    <recommendedName>
        <fullName evidence="7">Cell division control protein 73 C-terminal domain-containing protein</fullName>
    </recommendedName>
</protein>
<feature type="compositionally biased region" description="Basic and acidic residues" evidence="6">
    <location>
        <begin position="30"/>
        <end position="39"/>
    </location>
</feature>
<keyword evidence="9" id="KW-1185">Reference proteome</keyword>
<dbReference type="InterPro" id="IPR007852">
    <property type="entry name" value="Cdc73/Parafibromin"/>
</dbReference>
<keyword evidence="4" id="KW-0804">Transcription</keyword>
<comment type="caution">
    <text evidence="8">The sequence shown here is derived from an EMBL/GenBank/DDBJ whole genome shotgun (WGS) entry which is preliminary data.</text>
</comment>
<keyword evidence="5" id="KW-0539">Nucleus</keyword>
<evidence type="ECO:0000256" key="3">
    <source>
        <dbReference type="ARBA" id="ARBA00023015"/>
    </source>
</evidence>
<comment type="similarity">
    <text evidence="2">Belongs to the CDC73 family.</text>
</comment>
<evidence type="ECO:0000259" key="7">
    <source>
        <dbReference type="Pfam" id="PF05179"/>
    </source>
</evidence>
<feature type="region of interest" description="Disordered" evidence="6">
    <location>
        <begin position="1"/>
        <end position="40"/>
    </location>
</feature>
<keyword evidence="3" id="KW-0805">Transcription regulation</keyword>
<evidence type="ECO:0000256" key="5">
    <source>
        <dbReference type="ARBA" id="ARBA00023242"/>
    </source>
</evidence>
<organism evidence="8 9">
    <name type="scientific">Steinernema carpocapsae</name>
    <name type="common">Entomopathogenic nematode</name>
    <dbReference type="NCBI Taxonomy" id="34508"/>
    <lineage>
        <taxon>Eukaryota</taxon>
        <taxon>Metazoa</taxon>
        <taxon>Ecdysozoa</taxon>
        <taxon>Nematoda</taxon>
        <taxon>Chromadorea</taxon>
        <taxon>Rhabditida</taxon>
        <taxon>Tylenchina</taxon>
        <taxon>Panagrolaimomorpha</taxon>
        <taxon>Strongyloidoidea</taxon>
        <taxon>Steinernematidae</taxon>
        <taxon>Steinernema</taxon>
    </lineage>
</organism>
<dbReference type="GO" id="GO:0016593">
    <property type="term" value="C:Cdc73/Paf1 complex"/>
    <property type="evidence" value="ECO:0007669"/>
    <property type="project" value="InterPro"/>
</dbReference>
<feature type="region of interest" description="Disordered" evidence="6">
    <location>
        <begin position="57"/>
        <end position="115"/>
    </location>
</feature>
<dbReference type="Pfam" id="PF05179">
    <property type="entry name" value="CDC73_C"/>
    <property type="match status" value="1"/>
</dbReference>
<dbReference type="OrthoDB" id="2186602at2759"/>